<dbReference type="Proteomes" id="UP000320762">
    <property type="component" value="Unassembled WGS sequence"/>
</dbReference>
<evidence type="ECO:0000313" key="2">
    <source>
        <dbReference type="EMBL" id="TRM61181.1"/>
    </source>
</evidence>
<gene>
    <name evidence="2" type="ORF">BD626DRAFT_406215</name>
</gene>
<keyword evidence="3" id="KW-1185">Reference proteome</keyword>
<dbReference type="STRING" id="97359.A0A550C8P6"/>
<evidence type="ECO:0000313" key="3">
    <source>
        <dbReference type="Proteomes" id="UP000320762"/>
    </source>
</evidence>
<feature type="region of interest" description="Disordered" evidence="1">
    <location>
        <begin position="666"/>
        <end position="748"/>
    </location>
</feature>
<name>A0A550C8P6_9AGAR</name>
<evidence type="ECO:0000256" key="1">
    <source>
        <dbReference type="SAM" id="MobiDB-lite"/>
    </source>
</evidence>
<reference evidence="2 3" key="1">
    <citation type="journal article" date="2019" name="New Phytol.">
        <title>Comparative genomics reveals unique wood-decay strategies and fruiting body development in the Schizophyllaceae.</title>
        <authorList>
            <person name="Almasi E."/>
            <person name="Sahu N."/>
            <person name="Krizsan K."/>
            <person name="Balint B."/>
            <person name="Kovacs G.M."/>
            <person name="Kiss B."/>
            <person name="Cseklye J."/>
            <person name="Drula E."/>
            <person name="Henrissat B."/>
            <person name="Nagy I."/>
            <person name="Chovatia M."/>
            <person name="Adam C."/>
            <person name="LaButti K."/>
            <person name="Lipzen A."/>
            <person name="Riley R."/>
            <person name="Grigoriev I.V."/>
            <person name="Nagy L.G."/>
        </authorList>
    </citation>
    <scope>NUCLEOTIDE SEQUENCE [LARGE SCALE GENOMIC DNA]</scope>
    <source>
        <strain evidence="2 3">NL-1724</strain>
    </source>
</reference>
<feature type="compositionally biased region" description="Polar residues" evidence="1">
    <location>
        <begin position="802"/>
        <end position="819"/>
    </location>
</feature>
<proteinExistence type="predicted"/>
<comment type="caution">
    <text evidence="2">The sequence shown here is derived from an EMBL/GenBank/DDBJ whole genome shotgun (WGS) entry which is preliminary data.</text>
</comment>
<accession>A0A550C8P6</accession>
<dbReference type="EMBL" id="VDMD01000018">
    <property type="protein sequence ID" value="TRM61181.1"/>
    <property type="molecule type" value="Genomic_DNA"/>
</dbReference>
<dbReference type="AlphaFoldDB" id="A0A550C8P6"/>
<feature type="compositionally biased region" description="Pro residues" evidence="1">
    <location>
        <begin position="707"/>
        <end position="720"/>
    </location>
</feature>
<sequence>MPPSLMHFGEHSIQPGLQGLKPPNRPSDAKITAAAMHIPLQLRLSAESREAIHQHLNDVGGVDRQTFNYSIKHQDAATRFLMSLDLYIPDASTDSTLEDTLTGKRDVRSKFSIVWSRKSQREGKIRCKRLFQCLCGVAHTESARAGRKAKTRNIPWEFTGCLAFITVITMHDSGRIYADLRFLAVDSVTGILEHSDSCKLVIQMFKPPAIPLHPEVRELALELLQHHEPLYLVRIKCADFAITRFGDSPGDNHHRFTLADHETASLYRTIASESGISPRTMAEDNLDTWFRPKNPRPPAIHAAAFRGVCLHYQGCKPGVSDRFELIISTPAQQEAAWRFGHKNLVLTDLTFGFCSARALLAILMVIDKEGRGIPIAFIMFTARKYVKAVHADYDTEVLSRLYGLFKSKLGKNSAGDEIEFTAAITDMDPRERHALRHHWPDSFLLICIFHVRQAWRNALTKYLRSVPAGDDRKKVRVKLSRFLVELIRTDMTYTDVVEQFNEEWYDFHALAVSDIAADQIKGEAGIKFLLYLKRGYMNTEADWKPWSLAGAAEVARRLSLPITDVPRTNNHLESFNGRIKGVYFAPYARHGRGARPDAWVTLLVTKIIPATFERLWRKDASTAHKNQMMYAPSAVISDDDAINVSLGANIDFDTWEHELEMDDLADTSDEGASDDSASETVEDSVVEPRSDIRAEVASADQITPSPDKSPPSPAECPPTPLYCFTPPSQLTPLPSSLQSPSPAFDDDSNRAEHLSALLRELRNARAMQLALAREALSVDPTSEPQVRALLSALDISDAHPGSPTSVAGMSDLPPTSTGDQLPIARPSSTSPIRTTRRGLTCFSPMKKQQCIQSHAI</sequence>
<organism evidence="2 3">
    <name type="scientific">Schizophyllum amplum</name>
    <dbReference type="NCBI Taxonomy" id="97359"/>
    <lineage>
        <taxon>Eukaryota</taxon>
        <taxon>Fungi</taxon>
        <taxon>Dikarya</taxon>
        <taxon>Basidiomycota</taxon>
        <taxon>Agaricomycotina</taxon>
        <taxon>Agaricomycetes</taxon>
        <taxon>Agaricomycetidae</taxon>
        <taxon>Agaricales</taxon>
        <taxon>Schizophyllaceae</taxon>
        <taxon>Schizophyllum</taxon>
    </lineage>
</organism>
<feature type="region of interest" description="Disordered" evidence="1">
    <location>
        <begin position="800"/>
        <end position="836"/>
    </location>
</feature>
<feature type="compositionally biased region" description="Low complexity" evidence="1">
    <location>
        <begin position="725"/>
        <end position="742"/>
    </location>
</feature>
<feature type="compositionally biased region" description="Acidic residues" evidence="1">
    <location>
        <begin position="666"/>
        <end position="685"/>
    </location>
</feature>
<protein>
    <recommendedName>
        <fullName evidence="4">MULE transposase domain-containing protein</fullName>
    </recommendedName>
</protein>
<feature type="region of interest" description="Disordered" evidence="1">
    <location>
        <begin position="1"/>
        <end position="21"/>
    </location>
</feature>
<dbReference type="OrthoDB" id="2422225at2759"/>
<evidence type="ECO:0008006" key="4">
    <source>
        <dbReference type="Google" id="ProtNLM"/>
    </source>
</evidence>